<accession>A0ACD2UD67</accession>
<sequence length="135" mass="15699">MIFRFLYEVFPVSPEREEMLCKPNLSLFPNASVIDGRWFWGFECQDGWYDLLNNALSLVCARCDIAPDCEQVIVEEVKEKFGGLRIYYRGGDDYVKGVFNLAETMSVNICAICGSRVGNRRMHYHHPRCDLHYEC</sequence>
<comment type="caution">
    <text evidence="1">The sequence shown here is derived from an EMBL/GenBank/DDBJ whole genome shotgun (WGS) entry which is preliminary data.</text>
</comment>
<dbReference type="EMBL" id="FXUY01000002">
    <property type="protein sequence ID" value="SMQ30302.1"/>
    <property type="molecule type" value="Genomic_DNA"/>
</dbReference>
<reference evidence="1" key="1">
    <citation type="submission" date="2017-05" db="EMBL/GenBank/DDBJ databases">
        <authorList>
            <person name="Varghese N."/>
            <person name="Submissions S."/>
        </authorList>
    </citation>
    <scope>NUCLEOTIDE SEQUENCE</scope>
    <source>
        <strain evidence="1">LMG 28168</strain>
    </source>
</reference>
<gene>
    <name evidence="1" type="ORF">SAMN04488483_5345</name>
</gene>
<protein>
    <submittedName>
        <fullName evidence="1">Uncharacterized protein</fullName>
    </submittedName>
</protein>
<evidence type="ECO:0000313" key="1">
    <source>
        <dbReference type="EMBL" id="SMQ30302.1"/>
    </source>
</evidence>
<organism evidence="1 2">
    <name type="scientific">Pseudomonas helmanticensis</name>
    <dbReference type="NCBI Taxonomy" id="1471381"/>
    <lineage>
        <taxon>Bacteria</taxon>
        <taxon>Pseudomonadati</taxon>
        <taxon>Pseudomonadota</taxon>
        <taxon>Gammaproteobacteria</taxon>
        <taxon>Pseudomonadales</taxon>
        <taxon>Pseudomonadaceae</taxon>
        <taxon>Pseudomonas</taxon>
    </lineage>
</organism>
<name>A0ACD2UD67_9PSED</name>
<keyword evidence="2" id="KW-1185">Reference proteome</keyword>
<dbReference type="Proteomes" id="UP001158048">
    <property type="component" value="Unassembled WGS sequence"/>
</dbReference>
<proteinExistence type="predicted"/>
<evidence type="ECO:0000313" key="2">
    <source>
        <dbReference type="Proteomes" id="UP001158048"/>
    </source>
</evidence>